<accession>A0A1M6M679</accession>
<dbReference type="SUPFAM" id="SSF54523">
    <property type="entry name" value="Pili subunits"/>
    <property type="match status" value="1"/>
</dbReference>
<name>A0A1M6M679_MALRU</name>
<dbReference type="STRING" id="1122189.SAMN02745165_03181"/>
<proteinExistence type="predicted"/>
<evidence type="ECO:0000313" key="2">
    <source>
        <dbReference type="EMBL" id="SHJ78939.1"/>
    </source>
</evidence>
<feature type="transmembrane region" description="Helical" evidence="1">
    <location>
        <begin position="6"/>
        <end position="31"/>
    </location>
</feature>
<dbReference type="EMBL" id="FQZT01000016">
    <property type="protein sequence ID" value="SHJ78939.1"/>
    <property type="molecule type" value="Genomic_DNA"/>
</dbReference>
<dbReference type="InterPro" id="IPR045584">
    <property type="entry name" value="Pilin-like"/>
</dbReference>
<keyword evidence="1" id="KW-0472">Membrane</keyword>
<dbReference type="Pfam" id="PF07963">
    <property type="entry name" value="N_methyl"/>
    <property type="match status" value="1"/>
</dbReference>
<dbReference type="PROSITE" id="PS00409">
    <property type="entry name" value="PROKAR_NTER_METHYL"/>
    <property type="match status" value="1"/>
</dbReference>
<dbReference type="NCBIfam" id="TIGR02532">
    <property type="entry name" value="IV_pilin_GFxxxE"/>
    <property type="match status" value="1"/>
</dbReference>
<keyword evidence="1" id="KW-0812">Transmembrane</keyword>
<keyword evidence="3" id="KW-1185">Reference proteome</keyword>
<dbReference type="Proteomes" id="UP000184171">
    <property type="component" value="Unassembled WGS sequence"/>
</dbReference>
<dbReference type="PANTHER" id="PTHR30093:SF7">
    <property type="entry name" value="MSHA MAJOR PILIN SUBUNIT MSHA"/>
    <property type="match status" value="1"/>
</dbReference>
<keyword evidence="1" id="KW-1133">Transmembrane helix</keyword>
<sequence length="150" mass="15205">MRNEKGFTLIELVVVIVILGILAAVAVPKFVDMQIDARKSAVNGLYGAVQSASALAHAQALVKGQTGAAGEIDMEGVTIELINAYPASNDDGDKGTDISDAVNIDGFTYTAGATGTFVLDGYSGSNGCEVTYAAAGAGGVPSINVDDDCD</sequence>
<evidence type="ECO:0000256" key="1">
    <source>
        <dbReference type="SAM" id="Phobius"/>
    </source>
</evidence>
<evidence type="ECO:0000313" key="3">
    <source>
        <dbReference type="Proteomes" id="UP000184171"/>
    </source>
</evidence>
<reference evidence="2 3" key="1">
    <citation type="submission" date="2016-11" db="EMBL/GenBank/DDBJ databases">
        <authorList>
            <person name="Jaros S."/>
            <person name="Januszkiewicz K."/>
            <person name="Wedrychowicz H."/>
        </authorList>
    </citation>
    <scope>NUCLEOTIDE SEQUENCE [LARGE SCALE GENOMIC DNA]</scope>
    <source>
        <strain evidence="2 3">DSM 5091</strain>
    </source>
</reference>
<dbReference type="InterPro" id="IPR012902">
    <property type="entry name" value="N_methyl_site"/>
</dbReference>
<dbReference type="Gene3D" id="3.30.700.10">
    <property type="entry name" value="Glycoprotein, Type 4 Pilin"/>
    <property type="match status" value="1"/>
</dbReference>
<gene>
    <name evidence="2" type="ORF">SAMN02745165_03181</name>
</gene>
<organism evidence="2 3">
    <name type="scientific">Malonomonas rubra DSM 5091</name>
    <dbReference type="NCBI Taxonomy" id="1122189"/>
    <lineage>
        <taxon>Bacteria</taxon>
        <taxon>Pseudomonadati</taxon>
        <taxon>Thermodesulfobacteriota</taxon>
        <taxon>Desulfuromonadia</taxon>
        <taxon>Desulfuromonadales</taxon>
        <taxon>Geopsychrobacteraceae</taxon>
        <taxon>Malonomonas</taxon>
    </lineage>
</organism>
<dbReference type="AlphaFoldDB" id="A0A1M6M679"/>
<dbReference type="PANTHER" id="PTHR30093">
    <property type="entry name" value="GENERAL SECRETION PATHWAY PROTEIN G"/>
    <property type="match status" value="1"/>
</dbReference>
<protein>
    <submittedName>
        <fullName evidence="2">MSHA pilin protein MshA</fullName>
    </submittedName>
</protein>
<dbReference type="RefSeq" id="WP_072909719.1">
    <property type="nucleotide sequence ID" value="NZ_FQZT01000016.1"/>
</dbReference>